<sequence>MTRTAAPILIGLFAFLFLPLSSVRAAESEVWTAFKARFISAEGRVVDTGNGNISHSEGQGYAMLAAVAFDDPSTFRLLRGWTYSHLGHRPDGLFSWRWSPSDGGSVTDENNATDGDLLIAWALARAAERWGDAAFRADASKLAAAVLTSVVRTVGGVTVLLPGVDGFVHDDRLVLNPSYWIFPAFTELDKVMPSPEWSALRSSGLVLLEAARFGRRQLPSDWIQLSTSAPSSLPLARRLAPAQDTPPTFGYDAIRVPLYLVWGKEGRSSVLDAFLRYWGGFASVAGIPAKIDVETGTVTSYSLSRGGQAIVALVEDKDTTSGDRAIRVDDDYYSSVLFLMTQVAAIDLGRAKY</sequence>
<accession>A0A2N3PZC9</accession>
<dbReference type="InterPro" id="IPR008928">
    <property type="entry name" value="6-hairpin_glycosidase_sf"/>
</dbReference>
<evidence type="ECO:0000256" key="4">
    <source>
        <dbReference type="ARBA" id="ARBA00022801"/>
    </source>
</evidence>
<dbReference type="Proteomes" id="UP000233293">
    <property type="component" value="Unassembled WGS sequence"/>
</dbReference>
<dbReference type="GO" id="GO:0030245">
    <property type="term" value="P:cellulose catabolic process"/>
    <property type="evidence" value="ECO:0007669"/>
    <property type="project" value="UniProtKB-KW"/>
</dbReference>
<dbReference type="EMBL" id="PIUM01000003">
    <property type="protein sequence ID" value="PKU25748.1"/>
    <property type="molecule type" value="Genomic_DNA"/>
</dbReference>
<organism evidence="8 9">
    <name type="scientific">Telmatospirillum siberiense</name>
    <dbReference type="NCBI Taxonomy" id="382514"/>
    <lineage>
        <taxon>Bacteria</taxon>
        <taxon>Pseudomonadati</taxon>
        <taxon>Pseudomonadota</taxon>
        <taxon>Alphaproteobacteria</taxon>
        <taxon>Rhodospirillales</taxon>
        <taxon>Rhodospirillaceae</taxon>
        <taxon>Telmatospirillum</taxon>
    </lineage>
</organism>
<dbReference type="AlphaFoldDB" id="A0A2N3PZC9"/>
<dbReference type="Pfam" id="PF01270">
    <property type="entry name" value="Glyco_hydro_8"/>
    <property type="match status" value="1"/>
</dbReference>
<keyword evidence="7" id="KW-0119">Carbohydrate metabolism</keyword>
<dbReference type="InterPro" id="IPR002037">
    <property type="entry name" value="Glyco_hydro_8"/>
</dbReference>
<dbReference type="Gene3D" id="1.50.10.10">
    <property type="match status" value="1"/>
</dbReference>
<proteinExistence type="inferred from homology"/>
<dbReference type="OrthoDB" id="9766708at2"/>
<keyword evidence="5" id="KW-0136">Cellulose degradation</keyword>
<evidence type="ECO:0000256" key="1">
    <source>
        <dbReference type="ARBA" id="ARBA00000966"/>
    </source>
</evidence>
<keyword evidence="4" id="KW-0378">Hydrolase</keyword>
<evidence type="ECO:0000256" key="7">
    <source>
        <dbReference type="ARBA" id="ARBA00023326"/>
    </source>
</evidence>
<dbReference type="EC" id="3.2.1.4" evidence="3"/>
<dbReference type="InterPro" id="IPR012341">
    <property type="entry name" value="6hp_glycosidase-like_sf"/>
</dbReference>
<keyword evidence="6" id="KW-0326">Glycosidase</keyword>
<evidence type="ECO:0000313" key="8">
    <source>
        <dbReference type="EMBL" id="PKU25748.1"/>
    </source>
</evidence>
<protein>
    <recommendedName>
        <fullName evidence="3">cellulase</fullName>
        <ecNumber evidence="3">3.2.1.4</ecNumber>
    </recommendedName>
</protein>
<evidence type="ECO:0000256" key="6">
    <source>
        <dbReference type="ARBA" id="ARBA00023295"/>
    </source>
</evidence>
<evidence type="ECO:0000313" key="9">
    <source>
        <dbReference type="Proteomes" id="UP000233293"/>
    </source>
</evidence>
<dbReference type="RefSeq" id="WP_101249292.1">
    <property type="nucleotide sequence ID" value="NZ_PIUM01000003.1"/>
</dbReference>
<evidence type="ECO:0000256" key="3">
    <source>
        <dbReference type="ARBA" id="ARBA00012601"/>
    </source>
</evidence>
<comment type="caution">
    <text evidence="8">The sequence shown here is derived from an EMBL/GenBank/DDBJ whole genome shotgun (WGS) entry which is preliminary data.</text>
</comment>
<comment type="catalytic activity">
    <reaction evidence="1">
        <text>Endohydrolysis of (1-&gt;4)-beta-D-glucosidic linkages in cellulose, lichenin and cereal beta-D-glucans.</text>
        <dbReference type="EC" id="3.2.1.4"/>
    </reaction>
</comment>
<keyword evidence="9" id="KW-1185">Reference proteome</keyword>
<evidence type="ECO:0000256" key="2">
    <source>
        <dbReference type="ARBA" id="ARBA00009209"/>
    </source>
</evidence>
<dbReference type="SUPFAM" id="SSF48208">
    <property type="entry name" value="Six-hairpin glycosidases"/>
    <property type="match status" value="1"/>
</dbReference>
<comment type="similarity">
    <text evidence="2">Belongs to the glycosyl hydrolase 8 (cellulase D) family.</text>
</comment>
<evidence type="ECO:0000256" key="5">
    <source>
        <dbReference type="ARBA" id="ARBA00023001"/>
    </source>
</evidence>
<name>A0A2N3PZC9_9PROT</name>
<keyword evidence="7" id="KW-0624">Polysaccharide degradation</keyword>
<dbReference type="GO" id="GO:0008810">
    <property type="term" value="F:cellulase activity"/>
    <property type="evidence" value="ECO:0007669"/>
    <property type="project" value="UniProtKB-EC"/>
</dbReference>
<gene>
    <name evidence="8" type="ORF">CWS72_04055</name>
</gene>
<dbReference type="PRINTS" id="PR00735">
    <property type="entry name" value="GLHYDRLASE8"/>
</dbReference>
<reference evidence="9" key="1">
    <citation type="submission" date="2017-12" db="EMBL/GenBank/DDBJ databases">
        <title>Draft genome sequence of Telmatospirillum siberiense 26-4b1T, an acidotolerant peatland alphaproteobacterium potentially involved in sulfur cycling.</title>
        <authorList>
            <person name="Hausmann B."/>
            <person name="Pjevac P."/>
            <person name="Schreck K."/>
            <person name="Herbold C.W."/>
            <person name="Daims H."/>
            <person name="Wagner M."/>
            <person name="Pester M."/>
            <person name="Loy A."/>
        </authorList>
    </citation>
    <scope>NUCLEOTIDE SEQUENCE [LARGE SCALE GENOMIC DNA]</scope>
    <source>
        <strain evidence="9">26-4b1</strain>
    </source>
</reference>